<evidence type="ECO:0000313" key="2">
    <source>
        <dbReference type="Proteomes" id="UP001212997"/>
    </source>
</evidence>
<sequence>MRVLPETRGAGEFEAMRSVSKAAYKTHKKSCAASANLRNQMDNDPAIEERNHDLSEWLSYWRPHLYTMGIYAMDLANHPGNRLATHVPVITLEYRPNPPSRSQIFRMDLGGVMSRDEFVSLMKDHECTDDVIEDFVTDNRGDHTIQVSVLCEGTMRFLFLSFRSLYRWQAMDKQKSRNLAESWVQVLREMIEKGASGDLAKSAGFETLF</sequence>
<evidence type="ECO:0000313" key="1">
    <source>
        <dbReference type="EMBL" id="KAJ3489042.1"/>
    </source>
</evidence>
<proteinExistence type="predicted"/>
<dbReference type="AlphaFoldDB" id="A0AAD5YGL2"/>
<reference evidence="1" key="1">
    <citation type="submission" date="2022-07" db="EMBL/GenBank/DDBJ databases">
        <title>Genome Sequence of Physisporinus lineatus.</title>
        <authorList>
            <person name="Buettner E."/>
        </authorList>
    </citation>
    <scope>NUCLEOTIDE SEQUENCE</scope>
    <source>
        <strain evidence="1">VT162</strain>
    </source>
</reference>
<dbReference type="Proteomes" id="UP001212997">
    <property type="component" value="Unassembled WGS sequence"/>
</dbReference>
<accession>A0AAD5YGL2</accession>
<protein>
    <submittedName>
        <fullName evidence="1">Uncharacterized protein</fullName>
    </submittedName>
</protein>
<gene>
    <name evidence="1" type="ORF">NLI96_g2409</name>
</gene>
<organism evidence="1 2">
    <name type="scientific">Meripilus lineatus</name>
    <dbReference type="NCBI Taxonomy" id="2056292"/>
    <lineage>
        <taxon>Eukaryota</taxon>
        <taxon>Fungi</taxon>
        <taxon>Dikarya</taxon>
        <taxon>Basidiomycota</taxon>
        <taxon>Agaricomycotina</taxon>
        <taxon>Agaricomycetes</taxon>
        <taxon>Polyporales</taxon>
        <taxon>Meripilaceae</taxon>
        <taxon>Meripilus</taxon>
    </lineage>
</organism>
<name>A0AAD5YGL2_9APHY</name>
<comment type="caution">
    <text evidence="1">The sequence shown here is derived from an EMBL/GenBank/DDBJ whole genome shotgun (WGS) entry which is preliminary data.</text>
</comment>
<keyword evidence="2" id="KW-1185">Reference proteome</keyword>
<dbReference type="EMBL" id="JANAWD010000054">
    <property type="protein sequence ID" value="KAJ3489042.1"/>
    <property type="molecule type" value="Genomic_DNA"/>
</dbReference>